<gene>
    <name evidence="3" type="ORF">COA96_12820</name>
</gene>
<feature type="signal peptide" evidence="2">
    <location>
        <begin position="1"/>
        <end position="27"/>
    </location>
</feature>
<reference evidence="4" key="1">
    <citation type="submission" date="2017-08" db="EMBL/GenBank/DDBJ databases">
        <title>A dynamic microbial community with high functional redundancy inhabits the cold, oxic subseafloor aquifer.</title>
        <authorList>
            <person name="Tully B.J."/>
            <person name="Wheat C.G."/>
            <person name="Glazer B.T."/>
            <person name="Huber J.A."/>
        </authorList>
    </citation>
    <scope>NUCLEOTIDE SEQUENCE [LARGE SCALE GENOMIC DNA]</scope>
</reference>
<comment type="caution">
    <text evidence="3">The sequence shown here is derived from an EMBL/GenBank/DDBJ whole genome shotgun (WGS) entry which is preliminary data.</text>
</comment>
<name>A0A2A5AV78_9GAMM</name>
<proteinExistence type="predicted"/>
<feature type="region of interest" description="Disordered" evidence="1">
    <location>
        <begin position="146"/>
        <end position="167"/>
    </location>
</feature>
<keyword evidence="2" id="KW-0732">Signal</keyword>
<accession>A0A2A5AV78</accession>
<dbReference type="AlphaFoldDB" id="A0A2A5AV78"/>
<evidence type="ECO:0000256" key="1">
    <source>
        <dbReference type="SAM" id="MobiDB-lite"/>
    </source>
</evidence>
<feature type="compositionally biased region" description="Basic and acidic residues" evidence="1">
    <location>
        <begin position="150"/>
        <end position="167"/>
    </location>
</feature>
<dbReference type="EMBL" id="NVVJ01000046">
    <property type="protein sequence ID" value="PCJ22991.1"/>
    <property type="molecule type" value="Genomic_DNA"/>
</dbReference>
<organism evidence="3 4">
    <name type="scientific">SAR86 cluster bacterium</name>
    <dbReference type="NCBI Taxonomy" id="2030880"/>
    <lineage>
        <taxon>Bacteria</taxon>
        <taxon>Pseudomonadati</taxon>
        <taxon>Pseudomonadota</taxon>
        <taxon>Gammaproteobacteria</taxon>
        <taxon>SAR86 cluster</taxon>
    </lineage>
</organism>
<evidence type="ECO:0000256" key="2">
    <source>
        <dbReference type="SAM" id="SignalP"/>
    </source>
</evidence>
<sequence>MKTITFLARGFLSCVVGSYVIATMAQSADFEVPRTRDGVPDLQGMWTSNTITPLSRPAEFGDKLVLGRDEAIRLEAVVAEYSAQQDLPSDPDREAPVKGKIDLADSYNNFWFDDGTLVAEYNGEYRSSLIVDPVNGQMPAYTAAATQRIDASRAERESRGRFDGPESRPLAERCLLSFSSSGGPPMLPILYNNHYQIVQSPGYVMILVEMVHDARIIRIDDDPLPSAFRPWMGDSVAHWEGDTLVVETNKFNPSQRFRNSSDNFQIVERFTRTAEQRINYSFTIHDPETFVQDWSAEIPMNLTDERLYEYACHEGNYSLPGVLAGARLDEREAGSN</sequence>
<dbReference type="Proteomes" id="UP000218327">
    <property type="component" value="Unassembled WGS sequence"/>
</dbReference>
<feature type="chain" id="PRO_5012155923" evidence="2">
    <location>
        <begin position="28"/>
        <end position="336"/>
    </location>
</feature>
<evidence type="ECO:0000313" key="4">
    <source>
        <dbReference type="Proteomes" id="UP000218327"/>
    </source>
</evidence>
<protein>
    <submittedName>
        <fullName evidence="3">Uncharacterized protein</fullName>
    </submittedName>
</protein>
<evidence type="ECO:0000313" key="3">
    <source>
        <dbReference type="EMBL" id="PCJ22991.1"/>
    </source>
</evidence>